<dbReference type="Gene3D" id="1.10.260.40">
    <property type="entry name" value="lambda repressor-like DNA-binding domains"/>
    <property type="match status" value="1"/>
</dbReference>
<dbReference type="InterPro" id="IPR001387">
    <property type="entry name" value="Cro/C1-type_HTH"/>
</dbReference>
<comment type="caution">
    <text evidence="2">The sequence shown here is derived from an EMBL/GenBank/DDBJ whole genome shotgun (WGS) entry which is preliminary data.</text>
</comment>
<dbReference type="PROSITE" id="PS50943">
    <property type="entry name" value="HTH_CROC1"/>
    <property type="match status" value="1"/>
</dbReference>
<dbReference type="Pfam" id="PF01381">
    <property type="entry name" value="HTH_3"/>
    <property type="match status" value="1"/>
</dbReference>
<sequence>MATPEHTGVVREERESVAARVAQARKLAGLTQWQLAERANVSIGLVRSVEQRRVSATPAFLGAVSKVLRVSVADLYGQPFAPAAGQDREVHSAVAALRTELAAYDIDNADVLEVRPLDQIAVEVGRVCRYRRAASFHKLGDVLPALLGEVRAAVHRLDGPDRDRALVMLCELYYSAHSLAHKLGYTDLAALAIDRLSWAATESDDRLWTATAQFQRAALLTSGGDWTAALNFLDRCRSSIEPRLGAGQRADLIAWGGLHLQSGLAASRSGKRDLADSHLAEARETALRVGDDADPILSFGPTNVGIWSVALAVEGMDSGGALTRAQHLVIPADAPRERAGHHYIDLARAYLLHGDRRRAEHALLTAKDVAPSQTRYNPMVHETVRALARAEARSVDTVHGLAVWCGIAGGL</sequence>
<accession>A0ABP9JUG4</accession>
<dbReference type="EMBL" id="BAABJM010000001">
    <property type="protein sequence ID" value="GAA5045005.1"/>
    <property type="molecule type" value="Genomic_DNA"/>
</dbReference>
<proteinExistence type="predicted"/>
<dbReference type="Gene3D" id="1.25.40.10">
    <property type="entry name" value="Tetratricopeptide repeat domain"/>
    <property type="match status" value="1"/>
</dbReference>
<dbReference type="InterPro" id="IPR010982">
    <property type="entry name" value="Lambda_DNA-bd_dom_sf"/>
</dbReference>
<dbReference type="SUPFAM" id="SSF47413">
    <property type="entry name" value="lambda repressor-like DNA-binding domains"/>
    <property type="match status" value="1"/>
</dbReference>
<evidence type="ECO:0000313" key="3">
    <source>
        <dbReference type="Proteomes" id="UP001500603"/>
    </source>
</evidence>
<feature type="domain" description="HTH cro/C1-type" evidence="1">
    <location>
        <begin position="21"/>
        <end position="75"/>
    </location>
</feature>
<organism evidence="2 3">
    <name type="scientific">Nocardia callitridis</name>
    <dbReference type="NCBI Taxonomy" id="648753"/>
    <lineage>
        <taxon>Bacteria</taxon>
        <taxon>Bacillati</taxon>
        <taxon>Actinomycetota</taxon>
        <taxon>Actinomycetes</taxon>
        <taxon>Mycobacteriales</taxon>
        <taxon>Nocardiaceae</taxon>
        <taxon>Nocardia</taxon>
    </lineage>
</organism>
<reference evidence="3" key="1">
    <citation type="journal article" date="2019" name="Int. J. Syst. Evol. Microbiol.">
        <title>The Global Catalogue of Microorganisms (GCM) 10K type strain sequencing project: providing services to taxonomists for standard genome sequencing and annotation.</title>
        <authorList>
            <consortium name="The Broad Institute Genomics Platform"/>
            <consortium name="The Broad Institute Genome Sequencing Center for Infectious Disease"/>
            <person name="Wu L."/>
            <person name="Ma J."/>
        </authorList>
    </citation>
    <scope>NUCLEOTIDE SEQUENCE [LARGE SCALE GENOMIC DNA]</scope>
    <source>
        <strain evidence="3">JCM 18298</strain>
    </source>
</reference>
<dbReference type="CDD" id="cd00093">
    <property type="entry name" value="HTH_XRE"/>
    <property type="match status" value="1"/>
</dbReference>
<gene>
    <name evidence="2" type="ORF">GCM10023318_08590</name>
</gene>
<keyword evidence="3" id="KW-1185">Reference proteome</keyword>
<evidence type="ECO:0000313" key="2">
    <source>
        <dbReference type="EMBL" id="GAA5045005.1"/>
    </source>
</evidence>
<dbReference type="InterPro" id="IPR011990">
    <property type="entry name" value="TPR-like_helical_dom_sf"/>
</dbReference>
<dbReference type="Proteomes" id="UP001500603">
    <property type="component" value="Unassembled WGS sequence"/>
</dbReference>
<name>A0ABP9JUG4_9NOCA</name>
<protein>
    <submittedName>
        <fullName evidence="2">Helix-turn-helix transcriptional regulator</fullName>
    </submittedName>
</protein>
<dbReference type="SMART" id="SM00530">
    <property type="entry name" value="HTH_XRE"/>
    <property type="match status" value="1"/>
</dbReference>
<evidence type="ECO:0000259" key="1">
    <source>
        <dbReference type="PROSITE" id="PS50943"/>
    </source>
</evidence>